<proteinExistence type="predicted"/>
<dbReference type="Pfam" id="PF25209">
    <property type="entry name" value="Phage_capsid_4"/>
    <property type="match status" value="1"/>
</dbReference>
<evidence type="ECO:0000313" key="2">
    <source>
        <dbReference type="Proteomes" id="UP000028185"/>
    </source>
</evidence>
<name>A0A075SJ17_STRSU</name>
<dbReference type="SUPFAM" id="SSF56563">
    <property type="entry name" value="Major capsid protein gp5"/>
    <property type="match status" value="1"/>
</dbReference>
<dbReference type="HOGENOM" id="CLU_063212_0_0_9"/>
<dbReference type="AlphaFoldDB" id="A0A075SJ17"/>
<dbReference type="NCBIfam" id="TIGR04387">
    <property type="entry name" value="capsid_maj_N4"/>
    <property type="match status" value="1"/>
</dbReference>
<dbReference type="PATRIC" id="fig|1214179.4.peg.1445"/>
<dbReference type="RefSeq" id="WP_024390559.1">
    <property type="nucleotide sequence ID" value="NZ_ALLE01000003.1"/>
</dbReference>
<sequence length="282" mass="30400">MATGMTTTTQMINPEVMADMVSYKLPKLIKFTPLAYVETALVGVPGDTLTVPKWTYSGDATEITEGQAIPIDQLGTDKTTMTIKQAGKAIEITDKAALVGHGDVYSEGANQITLAIANKVDNDLVAVAKTATQYIAEAPTTVDAIDKALTIFSDEEDCRYVALVNPKDAIKLRADAGKTWLKGSEIGADVVVSGTFGEVSGVQIVRTNKVEEGKGFLVKVSPLQTDMDDDAKYGAFVINLKRNVQIESDRDILKKTTVYSGDEYYGVYLYDDTKVVKFGGNS</sequence>
<gene>
    <name evidence="1" type="ORF">ID09_07350</name>
</gene>
<evidence type="ECO:0000313" key="1">
    <source>
        <dbReference type="EMBL" id="AIG43848.1"/>
    </source>
</evidence>
<protein>
    <submittedName>
        <fullName evidence="1">Head protein</fullName>
    </submittedName>
</protein>
<accession>A0A075SJ17</accession>
<dbReference type="Proteomes" id="UP000028185">
    <property type="component" value="Chromosome"/>
</dbReference>
<dbReference type="EMBL" id="CP008921">
    <property type="protein sequence ID" value="AIG43848.1"/>
    <property type="molecule type" value="Genomic_DNA"/>
</dbReference>
<reference evidence="1 2" key="1">
    <citation type="journal article" date="2014" name="Genome Announc.">
        <title>Whole-Genome Sequence of Streptococcus suis Serotype 4 Reference Strain 6407.</title>
        <authorList>
            <person name="Wang K."/>
            <person name="Chen J."/>
            <person name="Yao H."/>
            <person name="Lu C."/>
        </authorList>
    </citation>
    <scope>NUCLEOTIDE SEQUENCE [LARGE SCALE GENOMIC DNA]</scope>
    <source>
        <strain evidence="1">6407</strain>
    </source>
</reference>
<organism evidence="1 2">
    <name type="scientific">Streptococcus suis 6407</name>
    <dbReference type="NCBI Taxonomy" id="1214179"/>
    <lineage>
        <taxon>Bacteria</taxon>
        <taxon>Bacillati</taxon>
        <taxon>Bacillota</taxon>
        <taxon>Bacilli</taxon>
        <taxon>Lactobacillales</taxon>
        <taxon>Streptococcaceae</taxon>
        <taxon>Streptococcus</taxon>
    </lineage>
</organism>